<feature type="domain" description="Sigma-54 factor interaction" evidence="7">
    <location>
        <begin position="156"/>
        <end position="384"/>
    </location>
</feature>
<evidence type="ECO:0000256" key="6">
    <source>
        <dbReference type="SAM" id="Coils"/>
    </source>
</evidence>
<reference evidence="9 10" key="1">
    <citation type="journal article" date="2012" name="Front. Microbiol.">
        <title>Redundancy and modularity in membrane-associated dissimilatory nitrate reduction in Bacillus.</title>
        <authorList>
            <person name="Heylen K."/>
            <person name="Keltjens J."/>
        </authorList>
    </citation>
    <scope>NUCLEOTIDE SEQUENCE [LARGE SCALE GENOMIC DNA]</scope>
    <source>
        <strain evidence="9 10">LMG 9581</strain>
    </source>
</reference>
<dbReference type="InterPro" id="IPR027417">
    <property type="entry name" value="P-loop_NTPase"/>
</dbReference>
<keyword evidence="4" id="KW-0238">DNA-binding</keyword>
<dbReference type="PROSITE" id="PS50045">
    <property type="entry name" value="SIGMA54_INTERACT_4"/>
    <property type="match status" value="1"/>
</dbReference>
<protein>
    <submittedName>
        <fullName evidence="9">Transcriptional regulator</fullName>
    </submittedName>
</protein>
<dbReference type="InterPro" id="IPR003593">
    <property type="entry name" value="AAA+_ATPase"/>
</dbReference>
<dbReference type="InterPro" id="IPR000014">
    <property type="entry name" value="PAS"/>
</dbReference>
<dbReference type="GO" id="GO:0043565">
    <property type="term" value="F:sequence-specific DNA binding"/>
    <property type="evidence" value="ECO:0007669"/>
    <property type="project" value="InterPro"/>
</dbReference>
<organism evidence="9 10">
    <name type="scientific">Schinkia azotoformans LMG 9581</name>
    <dbReference type="NCBI Taxonomy" id="1131731"/>
    <lineage>
        <taxon>Bacteria</taxon>
        <taxon>Bacillati</taxon>
        <taxon>Bacillota</taxon>
        <taxon>Bacilli</taxon>
        <taxon>Bacillales</taxon>
        <taxon>Bacillaceae</taxon>
        <taxon>Calidifontibacillus/Schinkia group</taxon>
        <taxon>Schinkia</taxon>
    </lineage>
</organism>
<dbReference type="PROSITE" id="PS00688">
    <property type="entry name" value="SIGMA54_INTERACT_3"/>
    <property type="match status" value="1"/>
</dbReference>
<dbReference type="SUPFAM" id="SSF55785">
    <property type="entry name" value="PYP-like sensor domain (PAS domain)"/>
    <property type="match status" value="1"/>
</dbReference>
<dbReference type="InterPro" id="IPR002078">
    <property type="entry name" value="Sigma_54_int"/>
</dbReference>
<dbReference type="RefSeq" id="WP_003330293.1">
    <property type="nucleotide sequence ID" value="NZ_AJLR01000041.1"/>
</dbReference>
<dbReference type="InterPro" id="IPR025943">
    <property type="entry name" value="Sigma_54_int_dom_ATP-bd_2"/>
</dbReference>
<feature type="coiled-coil region" evidence="6">
    <location>
        <begin position="115"/>
        <end position="142"/>
    </location>
</feature>
<dbReference type="Gene3D" id="1.10.10.60">
    <property type="entry name" value="Homeodomain-like"/>
    <property type="match status" value="1"/>
</dbReference>
<evidence type="ECO:0000313" key="9">
    <source>
        <dbReference type="EMBL" id="EKN68173.1"/>
    </source>
</evidence>
<dbReference type="InterPro" id="IPR013656">
    <property type="entry name" value="PAS_4"/>
</dbReference>
<dbReference type="Pfam" id="PF00158">
    <property type="entry name" value="Sigma54_activat"/>
    <property type="match status" value="1"/>
</dbReference>
<keyword evidence="3" id="KW-0805">Transcription regulation</keyword>
<evidence type="ECO:0000259" key="8">
    <source>
        <dbReference type="PROSITE" id="PS50112"/>
    </source>
</evidence>
<accession>K6DJ89</accession>
<dbReference type="SMART" id="SM00382">
    <property type="entry name" value="AAA"/>
    <property type="match status" value="1"/>
</dbReference>
<keyword evidence="5" id="KW-0804">Transcription</keyword>
<dbReference type="InterPro" id="IPR058031">
    <property type="entry name" value="AAA_lid_NorR"/>
</dbReference>
<evidence type="ECO:0000256" key="3">
    <source>
        <dbReference type="ARBA" id="ARBA00023015"/>
    </source>
</evidence>
<dbReference type="InterPro" id="IPR025662">
    <property type="entry name" value="Sigma_54_int_dom_ATP-bd_1"/>
</dbReference>
<dbReference type="Gene3D" id="3.40.50.300">
    <property type="entry name" value="P-loop containing nucleotide triphosphate hydrolases"/>
    <property type="match status" value="1"/>
</dbReference>
<dbReference type="PROSITE" id="PS50112">
    <property type="entry name" value="PAS"/>
    <property type="match status" value="1"/>
</dbReference>
<keyword evidence="10" id="KW-1185">Reference proteome</keyword>
<dbReference type="Pfam" id="PF25601">
    <property type="entry name" value="AAA_lid_14"/>
    <property type="match status" value="1"/>
</dbReference>
<dbReference type="SUPFAM" id="SSF46689">
    <property type="entry name" value="Homeodomain-like"/>
    <property type="match status" value="1"/>
</dbReference>
<evidence type="ECO:0000256" key="4">
    <source>
        <dbReference type="ARBA" id="ARBA00023125"/>
    </source>
</evidence>
<dbReference type="Pfam" id="PF08448">
    <property type="entry name" value="PAS_4"/>
    <property type="match status" value="1"/>
</dbReference>
<dbReference type="PRINTS" id="PR01590">
    <property type="entry name" value="HTHFIS"/>
</dbReference>
<dbReference type="InterPro" id="IPR025944">
    <property type="entry name" value="Sigma_54_int_dom_CS"/>
</dbReference>
<dbReference type="AlphaFoldDB" id="K6DJ89"/>
<evidence type="ECO:0000256" key="2">
    <source>
        <dbReference type="ARBA" id="ARBA00022840"/>
    </source>
</evidence>
<gene>
    <name evidence="9" type="ORF">BAZO_05420</name>
</gene>
<dbReference type="PATRIC" id="fig|1131731.3.peg.1131"/>
<dbReference type="Proteomes" id="UP000006315">
    <property type="component" value="Unassembled WGS sequence"/>
</dbReference>
<comment type="caution">
    <text evidence="9">The sequence shown here is derived from an EMBL/GenBank/DDBJ whole genome shotgun (WGS) entry which is preliminary data.</text>
</comment>
<dbReference type="PANTHER" id="PTHR32071">
    <property type="entry name" value="TRANSCRIPTIONAL REGULATORY PROTEIN"/>
    <property type="match status" value="1"/>
</dbReference>
<dbReference type="Gene3D" id="1.10.8.60">
    <property type="match status" value="1"/>
</dbReference>
<dbReference type="STRING" id="1131731.BAZO_05420"/>
<dbReference type="Pfam" id="PF02954">
    <property type="entry name" value="HTH_8"/>
    <property type="match status" value="1"/>
</dbReference>
<evidence type="ECO:0000259" key="7">
    <source>
        <dbReference type="PROSITE" id="PS50045"/>
    </source>
</evidence>
<dbReference type="SUPFAM" id="SSF52540">
    <property type="entry name" value="P-loop containing nucleoside triphosphate hydrolases"/>
    <property type="match status" value="1"/>
</dbReference>
<dbReference type="CDD" id="cd00009">
    <property type="entry name" value="AAA"/>
    <property type="match status" value="1"/>
</dbReference>
<keyword evidence="6" id="KW-0175">Coiled coil</keyword>
<dbReference type="Gene3D" id="3.30.450.20">
    <property type="entry name" value="PAS domain"/>
    <property type="match status" value="1"/>
</dbReference>
<keyword evidence="1" id="KW-0547">Nucleotide-binding</keyword>
<keyword evidence="2" id="KW-0067">ATP-binding</keyword>
<proteinExistence type="predicted"/>
<evidence type="ECO:0000256" key="5">
    <source>
        <dbReference type="ARBA" id="ARBA00023163"/>
    </source>
</evidence>
<dbReference type="PROSITE" id="PS00676">
    <property type="entry name" value="SIGMA54_INTERACT_2"/>
    <property type="match status" value="1"/>
</dbReference>
<dbReference type="GO" id="GO:0006355">
    <property type="term" value="P:regulation of DNA-templated transcription"/>
    <property type="evidence" value="ECO:0007669"/>
    <property type="project" value="InterPro"/>
</dbReference>
<dbReference type="NCBIfam" id="TIGR00229">
    <property type="entry name" value="sensory_box"/>
    <property type="match status" value="1"/>
</dbReference>
<dbReference type="PROSITE" id="PS00675">
    <property type="entry name" value="SIGMA54_INTERACT_1"/>
    <property type="match status" value="1"/>
</dbReference>
<feature type="domain" description="PAS" evidence="8">
    <location>
        <begin position="8"/>
        <end position="59"/>
    </location>
</feature>
<dbReference type="GO" id="GO:0005524">
    <property type="term" value="F:ATP binding"/>
    <property type="evidence" value="ECO:0007669"/>
    <property type="project" value="UniProtKB-KW"/>
</dbReference>
<dbReference type="InterPro" id="IPR002197">
    <property type="entry name" value="HTH_Fis"/>
</dbReference>
<dbReference type="FunFam" id="3.40.50.300:FF:000006">
    <property type="entry name" value="DNA-binding transcriptional regulator NtrC"/>
    <property type="match status" value="1"/>
</dbReference>
<name>K6DJ89_SCHAZ</name>
<evidence type="ECO:0000313" key="10">
    <source>
        <dbReference type="Proteomes" id="UP000006315"/>
    </source>
</evidence>
<dbReference type="InterPro" id="IPR009057">
    <property type="entry name" value="Homeodomain-like_sf"/>
</dbReference>
<evidence type="ECO:0000256" key="1">
    <source>
        <dbReference type="ARBA" id="ARBA00022741"/>
    </source>
</evidence>
<dbReference type="EMBL" id="AJLR01000041">
    <property type="protein sequence ID" value="EKN68173.1"/>
    <property type="molecule type" value="Genomic_DNA"/>
</dbReference>
<sequence length="471" mass="52841">MFLKSFETKQMLEAILGSIDEAIHAVNSEGITIFYNKVAAKHDGVEIDEVLGKHVLEVFPSLNNETSTLLKVVETGKPIYQQSQTYKNTKGVLIDTINTTLPIKVGDRIVGAIEIAKDLSRVKQLSQKLHELQERVVTQKTKPTTISGAKYHWDDFITASETMKNVKAHAKRAACSTSPVIVYGETGTGKELLVQSIHNASPRSNGPFIAQNCASLPESLLESILFGTKKGSFTGSVDRAGLFELAHGGTLFLDEIHAMPLDFQTKLLRVLEDGVIRRVGGMESYAVDVRIIVAMNEHPLDCLEKNTLRIDLYYRLNVFFIGIVPLRERKEDISLLANHFMKKYNYQLNKFVIKIDDKVILLLEGLEWPGNVRELENTIEYAMNVVDGDTIKLEHLPPILKEPVETISVMEEKTLLKPLRVAVEQTERKMILQALSITKGNVVKASNILKIPRQTLQYKMKKHGLIGEEKE</sequence>
<dbReference type="PANTHER" id="PTHR32071:SF74">
    <property type="entry name" value="TRANSCRIPTIONAL ACTIVATOR ROCR"/>
    <property type="match status" value="1"/>
</dbReference>
<dbReference type="InterPro" id="IPR035965">
    <property type="entry name" value="PAS-like_dom_sf"/>
</dbReference>